<dbReference type="Proteomes" id="UP001190700">
    <property type="component" value="Unassembled WGS sequence"/>
</dbReference>
<proteinExistence type="predicted"/>
<gene>
    <name evidence="1" type="ORF">CYMTET_11895</name>
</gene>
<dbReference type="EMBL" id="LGRX02004469">
    <property type="protein sequence ID" value="KAK3280256.1"/>
    <property type="molecule type" value="Genomic_DNA"/>
</dbReference>
<organism evidence="1 2">
    <name type="scientific">Cymbomonas tetramitiformis</name>
    <dbReference type="NCBI Taxonomy" id="36881"/>
    <lineage>
        <taxon>Eukaryota</taxon>
        <taxon>Viridiplantae</taxon>
        <taxon>Chlorophyta</taxon>
        <taxon>Pyramimonadophyceae</taxon>
        <taxon>Pyramimonadales</taxon>
        <taxon>Pyramimonadaceae</taxon>
        <taxon>Cymbomonas</taxon>
    </lineage>
</organism>
<sequence>MGTKYCCYEGQDSPETYVVTAGCNWGTQAFTYVEGTTQASGTYAYMCAHTDGCSPAVKIDGKTTSSLNSQPTLNPGDSVMCSDGGGGANAATVFSIHELGLTGWGARVTGKYHLKRGTQLLIVAGQMPVCSPSFSTSGIVLAGAGATTIAIGNITETDGVITAEPLIVAGGGTRWSSAGVLGAYFNFSDATTSGKSATLSDSAGGFSGGGGGGFFVNGADGTGAPGGKSFLNGASGGISDLCEGGFGGGGAARFLVAGANAGGGGGFVGGDAHVSFGSQLATGGRNFVLNDTSILTLRSDVVASTSNSQTADVAFNVMDGYATIVLQ</sequence>
<protein>
    <submittedName>
        <fullName evidence="1">Uncharacterized protein</fullName>
    </submittedName>
</protein>
<dbReference type="AlphaFoldDB" id="A0AAE0GLF9"/>
<keyword evidence="2" id="KW-1185">Reference proteome</keyword>
<comment type="caution">
    <text evidence="1">The sequence shown here is derived from an EMBL/GenBank/DDBJ whole genome shotgun (WGS) entry which is preliminary data.</text>
</comment>
<evidence type="ECO:0000313" key="2">
    <source>
        <dbReference type="Proteomes" id="UP001190700"/>
    </source>
</evidence>
<name>A0AAE0GLF9_9CHLO</name>
<evidence type="ECO:0000313" key="1">
    <source>
        <dbReference type="EMBL" id="KAK3280256.1"/>
    </source>
</evidence>
<accession>A0AAE0GLF9</accession>
<reference evidence="1 2" key="1">
    <citation type="journal article" date="2015" name="Genome Biol. Evol.">
        <title>Comparative Genomics of a Bacterivorous Green Alga Reveals Evolutionary Causalities and Consequences of Phago-Mixotrophic Mode of Nutrition.</title>
        <authorList>
            <person name="Burns J.A."/>
            <person name="Paasch A."/>
            <person name="Narechania A."/>
            <person name="Kim E."/>
        </authorList>
    </citation>
    <scope>NUCLEOTIDE SEQUENCE [LARGE SCALE GENOMIC DNA]</scope>
    <source>
        <strain evidence="1 2">PLY_AMNH</strain>
    </source>
</reference>